<evidence type="ECO:0000313" key="1">
    <source>
        <dbReference type="EMBL" id="QXV74633.1"/>
    </source>
</evidence>
<evidence type="ECO:0000313" key="2">
    <source>
        <dbReference type="Proteomes" id="UP000828713"/>
    </source>
</evidence>
<accession>A0AAE8AY11</accession>
<name>A0AAE8AY11_9CAUD</name>
<dbReference type="Proteomes" id="UP000828713">
    <property type="component" value="Segment"/>
</dbReference>
<proteinExistence type="predicted"/>
<keyword evidence="2" id="KW-1185">Reference proteome</keyword>
<protein>
    <submittedName>
        <fullName evidence="1">Uncharacterized protein</fullName>
    </submittedName>
</protein>
<organism evidence="1 2">
    <name type="scientific">Rhizobium phage RHEph21</name>
    <dbReference type="NCBI Taxonomy" id="2836134"/>
    <lineage>
        <taxon>Viruses</taxon>
        <taxon>Duplodnaviria</taxon>
        <taxon>Heunggongvirae</taxon>
        <taxon>Uroviricota</taxon>
        <taxon>Caudoviricetes</taxon>
        <taxon>Autographivirales</taxon>
        <taxon>Autographivirales incertae sedis</taxon>
        <taxon>Chamilpavirus</taxon>
        <taxon>Chamilpavirus RHEph21</taxon>
    </lineage>
</organism>
<dbReference type="EMBL" id="MW980070">
    <property type="protein sequence ID" value="QXV74633.1"/>
    <property type="molecule type" value="Genomic_DNA"/>
</dbReference>
<reference evidence="1" key="1">
    <citation type="submission" date="2021-04" db="EMBL/GenBank/DDBJ databases">
        <title>The Hidden Diversity of Double-Stranded DNA Phages in the Symbiotic Bacterium Rhizobium.</title>
        <authorList>
            <person name="Santamaria R.I."/>
            <person name="Bustos P."/>
            <person name="Cauwenberghe J.V."/>
            <person name="Gonzalez V."/>
        </authorList>
    </citation>
    <scope>NUCLEOTIDE SEQUENCE</scope>
</reference>
<sequence>MSKNFNTSIRVAPSDSNCNTTGEIKLATFNADQHVNLITSDRNLTISADEAKKLRDLLNETYPAEVAKLTKFKAGDKVTYKSIVGYGVRGLEGRKGSVKEVLANGWYNVSWTGGPFDSLIKVHEDYLIATVEPRKLQIGDRVRRTQGPKKGLIMTVTEKHPTYLDEIKVSGMVGWRSAKYFELVTTDPVEAVKAAVPTIQSGRFIVAKLEGARYLPGSNPKVHVTDIAAEAEALRLAKEHGGTYHVFKATYEASRDVPVIPPVKATKL</sequence>